<dbReference type="InterPro" id="IPR036397">
    <property type="entry name" value="RNaseH_sf"/>
</dbReference>
<dbReference type="AlphaFoldDB" id="A0A225V7B6"/>
<sequence length="120" mass="13867">MKPSHKVIRVEWAYSRARWTGTWEAIVFSDEKTFNLDGPDGGGLLEAPFRRWVGHAIILVEGQIQVSHTDWQAEQQEADTLEKHLLPFVAENHPRLCMFQQDNCSIHTSKHTEAWLSDQK</sequence>
<gene>
    <name evidence="1" type="ORF">PHMEG_00028126</name>
</gene>
<protein>
    <submittedName>
        <fullName evidence="1">Transposable element</fullName>
    </submittedName>
</protein>
<evidence type="ECO:0000313" key="2">
    <source>
        <dbReference type="Proteomes" id="UP000198211"/>
    </source>
</evidence>
<proteinExistence type="predicted"/>
<name>A0A225V7B6_9STRA</name>
<dbReference type="Gene3D" id="3.30.420.10">
    <property type="entry name" value="Ribonuclease H-like superfamily/Ribonuclease H"/>
    <property type="match status" value="1"/>
</dbReference>
<accession>A0A225V7B6</accession>
<evidence type="ECO:0000313" key="1">
    <source>
        <dbReference type="EMBL" id="OWZ00637.1"/>
    </source>
</evidence>
<dbReference type="EMBL" id="NBNE01007452">
    <property type="protein sequence ID" value="OWZ00637.1"/>
    <property type="molecule type" value="Genomic_DNA"/>
</dbReference>
<dbReference type="STRING" id="4795.A0A225V7B6"/>
<dbReference type="OrthoDB" id="111911at2759"/>
<organism evidence="1 2">
    <name type="scientific">Phytophthora megakarya</name>
    <dbReference type="NCBI Taxonomy" id="4795"/>
    <lineage>
        <taxon>Eukaryota</taxon>
        <taxon>Sar</taxon>
        <taxon>Stramenopiles</taxon>
        <taxon>Oomycota</taxon>
        <taxon>Peronosporomycetes</taxon>
        <taxon>Peronosporales</taxon>
        <taxon>Peronosporaceae</taxon>
        <taxon>Phytophthora</taxon>
    </lineage>
</organism>
<feature type="non-terminal residue" evidence="1">
    <location>
        <position position="120"/>
    </location>
</feature>
<comment type="caution">
    <text evidence="1">The sequence shown here is derived from an EMBL/GenBank/DDBJ whole genome shotgun (WGS) entry which is preliminary data.</text>
</comment>
<dbReference type="GO" id="GO:0003676">
    <property type="term" value="F:nucleic acid binding"/>
    <property type="evidence" value="ECO:0007669"/>
    <property type="project" value="InterPro"/>
</dbReference>
<reference evidence="2" key="1">
    <citation type="submission" date="2017-03" db="EMBL/GenBank/DDBJ databases">
        <title>Phytopthora megakarya and P. palmivora, two closely related causual agents of cacao black pod achieved similar genome size and gene model numbers by different mechanisms.</title>
        <authorList>
            <person name="Ali S."/>
            <person name="Shao J."/>
            <person name="Larry D.J."/>
            <person name="Kronmiller B."/>
            <person name="Shen D."/>
            <person name="Strem M.D."/>
            <person name="Melnick R.L."/>
            <person name="Guiltinan M.J."/>
            <person name="Tyler B.M."/>
            <person name="Meinhardt L.W."/>
            <person name="Bailey B.A."/>
        </authorList>
    </citation>
    <scope>NUCLEOTIDE SEQUENCE [LARGE SCALE GENOMIC DNA]</scope>
    <source>
        <strain evidence="2">zdho120</strain>
    </source>
</reference>
<keyword evidence="2" id="KW-1185">Reference proteome</keyword>
<dbReference type="Proteomes" id="UP000198211">
    <property type="component" value="Unassembled WGS sequence"/>
</dbReference>